<evidence type="ECO:0000313" key="1">
    <source>
        <dbReference type="EMBL" id="RIV18793.1"/>
    </source>
</evidence>
<dbReference type="OrthoDB" id="920340at2"/>
<reference evidence="1 2" key="1">
    <citation type="submission" date="2018-08" db="EMBL/GenBank/DDBJ databases">
        <title>Fibrisoma montanum sp. nov., isolated from Danxia mountain soil.</title>
        <authorList>
            <person name="Huang Y."/>
        </authorList>
    </citation>
    <scope>NUCLEOTIDE SEQUENCE [LARGE SCALE GENOMIC DNA]</scope>
    <source>
        <strain evidence="1 2">HYT19</strain>
    </source>
</reference>
<organism evidence="1 2">
    <name type="scientific">Fibrisoma montanum</name>
    <dbReference type="NCBI Taxonomy" id="2305895"/>
    <lineage>
        <taxon>Bacteria</taxon>
        <taxon>Pseudomonadati</taxon>
        <taxon>Bacteroidota</taxon>
        <taxon>Cytophagia</taxon>
        <taxon>Cytophagales</taxon>
        <taxon>Spirosomataceae</taxon>
        <taxon>Fibrisoma</taxon>
    </lineage>
</organism>
<dbReference type="Pfam" id="PF18950">
    <property type="entry name" value="DUF5694"/>
    <property type="match status" value="1"/>
</dbReference>
<dbReference type="EMBL" id="QXED01000010">
    <property type="protein sequence ID" value="RIV18793.1"/>
    <property type="molecule type" value="Genomic_DNA"/>
</dbReference>
<name>A0A418LZS6_9BACT</name>
<dbReference type="InterPro" id="IPR043749">
    <property type="entry name" value="DUF5694"/>
</dbReference>
<dbReference type="Proteomes" id="UP000283523">
    <property type="component" value="Unassembled WGS sequence"/>
</dbReference>
<gene>
    <name evidence="1" type="ORF">DYU11_27510</name>
</gene>
<protein>
    <submittedName>
        <fullName evidence="1">Uncharacterized protein</fullName>
    </submittedName>
</protein>
<keyword evidence="2" id="KW-1185">Reference proteome</keyword>
<dbReference type="AlphaFoldDB" id="A0A418LZS6"/>
<evidence type="ECO:0000313" key="2">
    <source>
        <dbReference type="Proteomes" id="UP000283523"/>
    </source>
</evidence>
<comment type="caution">
    <text evidence="1">The sequence shown here is derived from an EMBL/GenBank/DDBJ whole genome shotgun (WGS) entry which is preliminary data.</text>
</comment>
<sequence>MVGTSHSYGKQPVEKFDVLIDKIAAFKPDAVFGEFLSAEDYDAIKEYWNKKATEKRFAYLNSLNYPTPANPDRFIRQTLERLRKHPNLHQDRMKLARALYLKHDIANARYQLYRLDKARPNFGPEEVAAYQAILGVPDSLYSNRSNEYHNLVFPLMDKLAIDQLGAMDSQRHDLAWQAAWDKADALFRTWEKTMDDTTSADARRYAALIARTKALGKADKEAGLAGKETWYMNSPDGDELLNIVNFYGARRLFGTKGFPEKEVEAMLAQWQNRNDDMVRNTVERARKAGAKRVVVFVGANHRKIMVDGFKATPGVTVHELNSL</sequence>
<accession>A0A418LZS6</accession>
<proteinExistence type="predicted"/>